<dbReference type="AlphaFoldDB" id="A0A4Q1DCW1"/>
<dbReference type="RefSeq" id="WP_129003062.1">
    <property type="nucleotide sequence ID" value="NZ_SDHZ01000001.1"/>
</dbReference>
<evidence type="ECO:0000313" key="2">
    <source>
        <dbReference type="Proteomes" id="UP000290545"/>
    </source>
</evidence>
<dbReference type="OrthoDB" id="676678at2"/>
<accession>A0A4Q1DCW1</accession>
<proteinExistence type="predicted"/>
<protein>
    <submittedName>
        <fullName evidence="1">Carboxypeptidase regulatory-like domain-containing protein</fullName>
    </submittedName>
</protein>
<dbReference type="InterPro" id="IPR008969">
    <property type="entry name" value="CarboxyPept-like_regulatory"/>
</dbReference>
<keyword evidence="2" id="KW-1185">Reference proteome</keyword>
<organism evidence="1 2">
    <name type="scientific">Filimonas effusa</name>
    <dbReference type="NCBI Taxonomy" id="2508721"/>
    <lineage>
        <taxon>Bacteria</taxon>
        <taxon>Pseudomonadati</taxon>
        <taxon>Bacteroidota</taxon>
        <taxon>Chitinophagia</taxon>
        <taxon>Chitinophagales</taxon>
        <taxon>Chitinophagaceae</taxon>
        <taxon>Filimonas</taxon>
    </lineage>
</organism>
<dbReference type="SUPFAM" id="SSF49464">
    <property type="entry name" value="Carboxypeptidase regulatory domain-like"/>
    <property type="match status" value="1"/>
</dbReference>
<name>A0A4Q1DCW1_9BACT</name>
<comment type="caution">
    <text evidence="1">The sequence shown here is derived from an EMBL/GenBank/DDBJ whole genome shotgun (WGS) entry which is preliminary data.</text>
</comment>
<keyword evidence="1" id="KW-0121">Carboxypeptidase</keyword>
<dbReference type="EMBL" id="SDHZ01000001">
    <property type="protein sequence ID" value="RXK87312.1"/>
    <property type="molecule type" value="Genomic_DNA"/>
</dbReference>
<sequence>MNNRYRRRLVLTMISFIAIGTMVALASVHSRLSSYKIKGVITKDGANTPIAKAYIVAVSGEEETLSAVDGSFSLTTSQALPAVIVVQHPDFQTEKIEVRDPSEPFKICLKLR</sequence>
<evidence type="ECO:0000313" key="1">
    <source>
        <dbReference type="EMBL" id="RXK87312.1"/>
    </source>
</evidence>
<keyword evidence="1" id="KW-0645">Protease</keyword>
<dbReference type="Proteomes" id="UP000290545">
    <property type="component" value="Unassembled WGS sequence"/>
</dbReference>
<reference evidence="1 2" key="1">
    <citation type="submission" date="2019-01" db="EMBL/GenBank/DDBJ databases">
        <title>Filimonas sp. strain TTM-71.</title>
        <authorList>
            <person name="Chen W.-M."/>
        </authorList>
    </citation>
    <scope>NUCLEOTIDE SEQUENCE [LARGE SCALE GENOMIC DNA]</scope>
    <source>
        <strain evidence="1 2">TTM-71</strain>
    </source>
</reference>
<dbReference type="GO" id="GO:0004180">
    <property type="term" value="F:carboxypeptidase activity"/>
    <property type="evidence" value="ECO:0007669"/>
    <property type="project" value="UniProtKB-KW"/>
</dbReference>
<gene>
    <name evidence="1" type="ORF">ESB13_11195</name>
</gene>
<keyword evidence="1" id="KW-0378">Hydrolase</keyword>